<dbReference type="HOGENOM" id="CLU_160020_2_1_11"/>
<dbReference type="EMBL" id="CP001966">
    <property type="protein sequence ID" value="ADG76936.1"/>
    <property type="molecule type" value="Genomic_DNA"/>
</dbReference>
<accession>D5UQV3</accession>
<reference evidence="2" key="1">
    <citation type="submission" date="2010-03" db="EMBL/GenBank/DDBJ databases">
        <title>The complete chromosome of Tsukamurella paurometabola DSM 20162.</title>
        <authorList>
            <consortium name="US DOE Joint Genome Institute (JGI-PGF)"/>
            <person name="Lucas S."/>
            <person name="Copeland A."/>
            <person name="Lapidus A."/>
            <person name="Glavina del Rio T."/>
            <person name="Dalin E."/>
            <person name="Tice H."/>
            <person name="Bruce D."/>
            <person name="Goodwin L."/>
            <person name="Pitluck S."/>
            <person name="Kyrpides N."/>
            <person name="Mavromatis K."/>
            <person name="Ivanova N."/>
            <person name="Mikhailova N."/>
            <person name="Munk A.C."/>
            <person name="Brettin T."/>
            <person name="Detter J.C."/>
            <person name="Tapia R."/>
            <person name="Han C."/>
            <person name="Larimer F."/>
            <person name="Land M."/>
            <person name="Hauser L."/>
            <person name="Markowitz V."/>
            <person name="Cheng J.-F."/>
            <person name="Hugenholtz P."/>
            <person name="Woyke T."/>
            <person name="Wu D."/>
            <person name="Jando M."/>
            <person name="Brambilla E."/>
            <person name="Klenk H.-P."/>
            <person name="Eisen J.A."/>
        </authorList>
    </citation>
    <scope>NUCLEOTIDE SEQUENCE [LARGE SCALE GENOMIC DNA]</scope>
    <source>
        <strain evidence="2">ATCC 8368 / DSM 20162 / CCUG 35730 / CIP 100753 / JCM 10117 / KCTC 9821 / NBRC 16120 / NCIMB 702349 / NCTC 13040</strain>
    </source>
</reference>
<proteinExistence type="predicted"/>
<dbReference type="STRING" id="521096.Tpau_0289"/>
<dbReference type="KEGG" id="tpr:Tpau_0289"/>
<dbReference type="Proteomes" id="UP000001213">
    <property type="component" value="Chromosome"/>
</dbReference>
<reference evidence="1 2" key="2">
    <citation type="journal article" date="2011" name="Stand. Genomic Sci.">
        <title>Complete genome sequence of Tsukamurella paurometabola type strain (no. 33).</title>
        <authorList>
            <person name="Munk A.C."/>
            <person name="Lapidus A."/>
            <person name="Lucas S."/>
            <person name="Nolan M."/>
            <person name="Tice H."/>
            <person name="Cheng J.F."/>
            <person name="Del Rio T.G."/>
            <person name="Goodwin L."/>
            <person name="Pitluck S."/>
            <person name="Liolios K."/>
            <person name="Huntemann M."/>
            <person name="Ivanova N."/>
            <person name="Mavromatis K."/>
            <person name="Mikhailova N."/>
            <person name="Pati A."/>
            <person name="Chen A."/>
            <person name="Palaniappan K."/>
            <person name="Tapia R."/>
            <person name="Han C."/>
            <person name="Land M."/>
            <person name="Hauser L."/>
            <person name="Chang Y.J."/>
            <person name="Jeffries C.D."/>
            <person name="Brettin T."/>
            <person name="Yasawong M."/>
            <person name="Brambilla E.M."/>
            <person name="Rohde M."/>
            <person name="Sikorski J."/>
            <person name="Goker M."/>
            <person name="Detter J.C."/>
            <person name="Woyke T."/>
            <person name="Bristow J."/>
            <person name="Eisen J.A."/>
            <person name="Markowitz V."/>
            <person name="Hugenholtz P."/>
            <person name="Kyrpides N.C."/>
            <person name="Klenk H.P."/>
        </authorList>
    </citation>
    <scope>NUCLEOTIDE SEQUENCE [LARGE SCALE GENOMIC DNA]</scope>
    <source>
        <strain evidence="2">ATCC 8368 / DSM 20162 / CCUG 35730 / CIP 100753 / JCM 10117 / KCTC 9821 / NBRC 16120 / NCIMB 702349 / NCTC 13040</strain>
    </source>
</reference>
<dbReference type="AlphaFoldDB" id="D5UQV3"/>
<protein>
    <recommendedName>
        <fullName evidence="3">Asp23/Gls24 family envelope stress response protein</fullName>
    </recommendedName>
</protein>
<evidence type="ECO:0000313" key="2">
    <source>
        <dbReference type="Proteomes" id="UP000001213"/>
    </source>
</evidence>
<evidence type="ECO:0000313" key="1">
    <source>
        <dbReference type="EMBL" id="ADG76936.1"/>
    </source>
</evidence>
<gene>
    <name evidence="1" type="ordered locus">Tpau_0289</name>
</gene>
<sequence>MSNNRAVLVDRVVEVVTAINGVAGLHAGGTGAPATYLPGRTITGIRFDGRRGQVDIVAEYRRDSDLRALAERVGEAATESAGVPVDVVVADIVPPSKPDYGNGVSPKE</sequence>
<evidence type="ECO:0008006" key="3">
    <source>
        <dbReference type="Google" id="ProtNLM"/>
    </source>
</evidence>
<dbReference type="RefSeq" id="WP_013124985.1">
    <property type="nucleotide sequence ID" value="NC_014158.1"/>
</dbReference>
<keyword evidence="2" id="KW-1185">Reference proteome</keyword>
<organism evidence="1 2">
    <name type="scientific">Tsukamurella paurometabola (strain ATCC 8368 / DSM 20162 / CCUG 35730 / CIP 100753 / JCM 10117 / KCTC 9821 / NBRC 16120 / NCIMB 702349 / NCTC 13040)</name>
    <name type="common">Corynebacterium paurometabolum</name>
    <dbReference type="NCBI Taxonomy" id="521096"/>
    <lineage>
        <taxon>Bacteria</taxon>
        <taxon>Bacillati</taxon>
        <taxon>Actinomycetota</taxon>
        <taxon>Actinomycetes</taxon>
        <taxon>Mycobacteriales</taxon>
        <taxon>Tsukamurellaceae</taxon>
        <taxon>Tsukamurella</taxon>
    </lineage>
</organism>
<name>D5UQV3_TSUPD</name>